<feature type="compositionally biased region" description="Gly residues" evidence="1">
    <location>
        <begin position="1"/>
        <end position="12"/>
    </location>
</feature>
<dbReference type="RefSeq" id="WP_184390727.1">
    <property type="nucleotide sequence ID" value="NZ_BAAAJD010000007.1"/>
</dbReference>
<evidence type="ECO:0000256" key="1">
    <source>
        <dbReference type="SAM" id="MobiDB-lite"/>
    </source>
</evidence>
<gene>
    <name evidence="2" type="ORF">HDA36_001356</name>
</gene>
<feature type="region of interest" description="Disordered" evidence="1">
    <location>
        <begin position="1"/>
        <end position="42"/>
    </location>
</feature>
<accession>A0A7W8QIT8</accession>
<evidence type="ECO:0000313" key="3">
    <source>
        <dbReference type="Proteomes" id="UP000572635"/>
    </source>
</evidence>
<sequence>MAAGEGADGPGDGAREAARGCTDLGGGLTGSVTRGAAGGDPALALHRDLGDRAVTVTAYDGRADTALLRDVLEHLRTPTEDEPLELLRRDGYRGGGRAGP</sequence>
<name>A0A7W8QIT8_9ACTN</name>
<dbReference type="EMBL" id="JACHDB010000001">
    <property type="protein sequence ID" value="MBB5431272.1"/>
    <property type="molecule type" value="Genomic_DNA"/>
</dbReference>
<dbReference type="AlphaFoldDB" id="A0A7W8QIT8"/>
<evidence type="ECO:0000313" key="2">
    <source>
        <dbReference type="EMBL" id="MBB5431272.1"/>
    </source>
</evidence>
<proteinExistence type="predicted"/>
<comment type="caution">
    <text evidence="2">The sequence shown here is derived from an EMBL/GenBank/DDBJ whole genome shotgun (WGS) entry which is preliminary data.</text>
</comment>
<reference evidence="2 3" key="1">
    <citation type="submission" date="2020-08" db="EMBL/GenBank/DDBJ databases">
        <title>Sequencing the genomes of 1000 actinobacteria strains.</title>
        <authorList>
            <person name="Klenk H.-P."/>
        </authorList>
    </citation>
    <scope>NUCLEOTIDE SEQUENCE [LARGE SCALE GENOMIC DNA]</scope>
    <source>
        <strain evidence="2 3">DSM 44551</strain>
    </source>
</reference>
<organism evidence="2 3">
    <name type="scientific">Nocardiopsis composta</name>
    <dbReference type="NCBI Taxonomy" id="157465"/>
    <lineage>
        <taxon>Bacteria</taxon>
        <taxon>Bacillati</taxon>
        <taxon>Actinomycetota</taxon>
        <taxon>Actinomycetes</taxon>
        <taxon>Streptosporangiales</taxon>
        <taxon>Nocardiopsidaceae</taxon>
        <taxon>Nocardiopsis</taxon>
    </lineage>
</organism>
<protein>
    <submittedName>
        <fullName evidence="2">Uncharacterized protein</fullName>
    </submittedName>
</protein>
<feature type="region of interest" description="Disordered" evidence="1">
    <location>
        <begin position="80"/>
        <end position="100"/>
    </location>
</feature>
<feature type="compositionally biased region" description="Basic and acidic residues" evidence="1">
    <location>
        <begin position="80"/>
        <end position="92"/>
    </location>
</feature>
<keyword evidence="3" id="KW-1185">Reference proteome</keyword>
<dbReference type="Proteomes" id="UP000572635">
    <property type="component" value="Unassembled WGS sequence"/>
</dbReference>